<evidence type="ECO:0000313" key="8">
    <source>
        <dbReference type="EMBL" id="RKH55098.1"/>
    </source>
</evidence>
<feature type="transmembrane region" description="Helical" evidence="7">
    <location>
        <begin position="240"/>
        <end position="263"/>
    </location>
</feature>
<gene>
    <name evidence="8" type="ORF">D7W81_37005</name>
</gene>
<comment type="subcellular location">
    <subcellularLocation>
        <location evidence="1">Membrane</location>
        <topology evidence="1">Multi-pass membrane protein</topology>
    </subcellularLocation>
</comment>
<dbReference type="Proteomes" id="UP000267003">
    <property type="component" value="Unassembled WGS sequence"/>
</dbReference>
<dbReference type="PANTHER" id="PTHR21716">
    <property type="entry name" value="TRANSMEMBRANE PROTEIN"/>
    <property type="match status" value="1"/>
</dbReference>
<evidence type="ECO:0000256" key="6">
    <source>
        <dbReference type="SAM" id="MobiDB-lite"/>
    </source>
</evidence>
<sequence length="391" mass="41273">MASDQVARRVFVGLILLSILLLCLVIRPFAEAFFLAAVLAGTFHGLHKRLRKRLRGHGNVSAGLIVTGILLALLLPLGGLTAFVVAEVSEGARFVTQTVQKDGMTGLVDKMPSGIRGPVSKLIERLPLEQEQIDQKLQEQVTTQGGTAAKAVTGAVAATGTLVLQTTMMLIALFFFLTDGARLVQWIESVSPLRRGQTRELLHEFKNTSVSVLVSTVATAGVQAVAALIGFLIVGVPAPLFFAGLTFFLALIPAVGAAVVVLFAAGLMFLSGHPWAALFLTIWGVVVVGLVDNVVKPLLAKKGMNQHGAIIFFALLGGLAAFGTVGLLLGPLIVAFFLSVVRIYERDYGRPNPRLGDPATPGGPLPPGTQRVVLTTESGTPIKEADTPSNH</sequence>
<dbReference type="Pfam" id="PF01594">
    <property type="entry name" value="AI-2E_transport"/>
    <property type="match status" value="1"/>
</dbReference>
<feature type="transmembrane region" description="Helical" evidence="7">
    <location>
        <begin position="155"/>
        <end position="177"/>
    </location>
</feature>
<protein>
    <submittedName>
        <fullName evidence="8">AI-2E family transporter</fullName>
    </submittedName>
</protein>
<dbReference type="RefSeq" id="WP_120560088.1">
    <property type="nucleotide sequence ID" value="NZ_RAWK01000350.1"/>
</dbReference>
<keyword evidence="5 7" id="KW-0472">Membrane</keyword>
<name>A0A3A8PFG5_9BACT</name>
<feature type="transmembrane region" description="Helical" evidence="7">
    <location>
        <begin position="60"/>
        <end position="86"/>
    </location>
</feature>
<evidence type="ECO:0000256" key="2">
    <source>
        <dbReference type="ARBA" id="ARBA00009773"/>
    </source>
</evidence>
<dbReference type="InterPro" id="IPR002549">
    <property type="entry name" value="AI-2E-like"/>
</dbReference>
<proteinExistence type="inferred from homology"/>
<dbReference type="PANTHER" id="PTHR21716:SF4">
    <property type="entry name" value="TRANSMEMBRANE PROTEIN 245"/>
    <property type="match status" value="1"/>
</dbReference>
<keyword evidence="9" id="KW-1185">Reference proteome</keyword>
<evidence type="ECO:0000256" key="7">
    <source>
        <dbReference type="SAM" id="Phobius"/>
    </source>
</evidence>
<evidence type="ECO:0000256" key="3">
    <source>
        <dbReference type="ARBA" id="ARBA00022692"/>
    </source>
</evidence>
<evidence type="ECO:0000313" key="9">
    <source>
        <dbReference type="Proteomes" id="UP000267003"/>
    </source>
</evidence>
<evidence type="ECO:0000256" key="5">
    <source>
        <dbReference type="ARBA" id="ARBA00023136"/>
    </source>
</evidence>
<reference evidence="9" key="1">
    <citation type="submission" date="2018-09" db="EMBL/GenBank/DDBJ databases">
        <authorList>
            <person name="Livingstone P.G."/>
            <person name="Whitworth D.E."/>
        </authorList>
    </citation>
    <scope>NUCLEOTIDE SEQUENCE [LARGE SCALE GENOMIC DNA]</scope>
    <source>
        <strain evidence="9">AB050A</strain>
    </source>
</reference>
<feature type="region of interest" description="Disordered" evidence="6">
    <location>
        <begin position="352"/>
        <end position="391"/>
    </location>
</feature>
<organism evidence="8 9">
    <name type="scientific">Corallococcus aberystwythensis</name>
    <dbReference type="NCBI Taxonomy" id="2316722"/>
    <lineage>
        <taxon>Bacteria</taxon>
        <taxon>Pseudomonadati</taxon>
        <taxon>Myxococcota</taxon>
        <taxon>Myxococcia</taxon>
        <taxon>Myxococcales</taxon>
        <taxon>Cystobacterineae</taxon>
        <taxon>Myxococcaceae</taxon>
        <taxon>Corallococcus</taxon>
    </lineage>
</organism>
<feature type="transmembrane region" description="Helical" evidence="7">
    <location>
        <begin position="275"/>
        <end position="291"/>
    </location>
</feature>
<evidence type="ECO:0000256" key="4">
    <source>
        <dbReference type="ARBA" id="ARBA00022989"/>
    </source>
</evidence>
<dbReference type="AlphaFoldDB" id="A0A3A8PFG5"/>
<comment type="similarity">
    <text evidence="2">Belongs to the autoinducer-2 exporter (AI-2E) (TC 2.A.86) family.</text>
</comment>
<feature type="transmembrane region" description="Helical" evidence="7">
    <location>
        <begin position="12"/>
        <end position="39"/>
    </location>
</feature>
<comment type="caution">
    <text evidence="8">The sequence shown here is derived from an EMBL/GenBank/DDBJ whole genome shotgun (WGS) entry which is preliminary data.</text>
</comment>
<keyword evidence="3 7" id="KW-0812">Transmembrane</keyword>
<feature type="transmembrane region" description="Helical" evidence="7">
    <location>
        <begin position="311"/>
        <end position="344"/>
    </location>
</feature>
<dbReference type="GO" id="GO:0016020">
    <property type="term" value="C:membrane"/>
    <property type="evidence" value="ECO:0007669"/>
    <property type="project" value="UniProtKB-SubCell"/>
</dbReference>
<accession>A0A3A8PFG5</accession>
<dbReference type="EMBL" id="RAWK01000350">
    <property type="protein sequence ID" value="RKH55098.1"/>
    <property type="molecule type" value="Genomic_DNA"/>
</dbReference>
<feature type="transmembrane region" description="Helical" evidence="7">
    <location>
        <begin position="210"/>
        <end position="234"/>
    </location>
</feature>
<evidence type="ECO:0000256" key="1">
    <source>
        <dbReference type="ARBA" id="ARBA00004141"/>
    </source>
</evidence>
<keyword evidence="4 7" id="KW-1133">Transmembrane helix</keyword>
<dbReference type="OrthoDB" id="5513065at2"/>